<accession>A0ABX7XFH9</accession>
<dbReference type="Proteomes" id="UP000672011">
    <property type="component" value="Chromosome"/>
</dbReference>
<protein>
    <submittedName>
        <fullName evidence="1">Uncharacterized protein</fullName>
    </submittedName>
</protein>
<evidence type="ECO:0000313" key="1">
    <source>
        <dbReference type="EMBL" id="QTV06607.1"/>
    </source>
</evidence>
<evidence type="ECO:0000313" key="2">
    <source>
        <dbReference type="Proteomes" id="UP000672011"/>
    </source>
</evidence>
<dbReference type="RefSeq" id="WP_230477366.1">
    <property type="nucleotide sequence ID" value="NZ_CP072842.1"/>
</dbReference>
<gene>
    <name evidence="1" type="ORF">J9309_04595</name>
</gene>
<proteinExistence type="predicted"/>
<dbReference type="EMBL" id="CP072842">
    <property type="protein sequence ID" value="QTV06607.1"/>
    <property type="molecule type" value="Genomic_DNA"/>
</dbReference>
<sequence>MIRKDFISKYIEELGKSMARLIAYEIGDEDDNFIFHFNEMLRSYYRLDDNELATLLIADEDRDQFLLSDELKKASIRTYLKAARVYLTIGQTEKAVLSFKIVERIQSVNSGIFQFPTEEDAIIAAEYKTVKEQLNSFV</sequence>
<reference evidence="2" key="2">
    <citation type="submission" date="2021-04" db="EMBL/GenBank/DDBJ databases">
        <title>Taxonomy of Flavobacteriaceae bacterium ZY171143.</title>
        <authorList>
            <person name="Li F."/>
        </authorList>
    </citation>
    <scope>NUCLEOTIDE SEQUENCE [LARGE SCALE GENOMIC DNA]</scope>
    <source>
        <strain evidence="2">ZY171143</strain>
    </source>
</reference>
<keyword evidence="2" id="KW-1185">Reference proteome</keyword>
<name>A0ABX7XFH9_9FLAO</name>
<reference evidence="1 2" key="1">
    <citation type="journal article" date="2021" name="Int. J. Syst. Evol. Microbiol.">
        <title>Faecalibacter bovis sp. nov., isolated from cow faeces.</title>
        <authorList>
            <person name="Li F."/>
            <person name="Zhao W."/>
            <person name="Hong Q."/>
            <person name="Shao Q."/>
            <person name="Song J."/>
            <person name="Yang S."/>
        </authorList>
    </citation>
    <scope>NUCLEOTIDE SEQUENCE [LARGE SCALE GENOMIC DNA]</scope>
    <source>
        <strain evidence="1 2">ZY171143</strain>
    </source>
</reference>
<organism evidence="1 2">
    <name type="scientific">Faecalibacter bovis</name>
    <dbReference type="NCBI Taxonomy" id="2898187"/>
    <lineage>
        <taxon>Bacteria</taxon>
        <taxon>Pseudomonadati</taxon>
        <taxon>Bacteroidota</taxon>
        <taxon>Flavobacteriia</taxon>
        <taxon>Flavobacteriales</taxon>
        <taxon>Weeksellaceae</taxon>
        <taxon>Faecalibacter</taxon>
    </lineage>
</organism>